<sequence>MLVGSTTRSSCSSSCSDLCIKAQLLFIPLDWSVPFMDVQMHLDNAMETNKEKTFEFGWIEYLLLRLDQMTG</sequence>
<proteinExistence type="predicted"/>
<keyword evidence="2" id="KW-1185">Reference proteome</keyword>
<dbReference type="Proteomes" id="UP001140949">
    <property type="component" value="Unassembled WGS sequence"/>
</dbReference>
<organism evidence="1 2">
    <name type="scientific">Iris pallida</name>
    <name type="common">Sweet iris</name>
    <dbReference type="NCBI Taxonomy" id="29817"/>
    <lineage>
        <taxon>Eukaryota</taxon>
        <taxon>Viridiplantae</taxon>
        <taxon>Streptophyta</taxon>
        <taxon>Embryophyta</taxon>
        <taxon>Tracheophyta</taxon>
        <taxon>Spermatophyta</taxon>
        <taxon>Magnoliopsida</taxon>
        <taxon>Liliopsida</taxon>
        <taxon>Asparagales</taxon>
        <taxon>Iridaceae</taxon>
        <taxon>Iridoideae</taxon>
        <taxon>Irideae</taxon>
        <taxon>Iris</taxon>
    </lineage>
</organism>
<reference evidence="1" key="1">
    <citation type="journal article" date="2023" name="GigaByte">
        <title>Genome assembly of the bearded iris, Iris pallida Lam.</title>
        <authorList>
            <person name="Bruccoleri R.E."/>
            <person name="Oakeley E.J."/>
            <person name="Faust A.M.E."/>
            <person name="Altorfer M."/>
            <person name="Dessus-Babus S."/>
            <person name="Burckhardt D."/>
            <person name="Oertli M."/>
            <person name="Naumann U."/>
            <person name="Petersen F."/>
            <person name="Wong J."/>
        </authorList>
    </citation>
    <scope>NUCLEOTIDE SEQUENCE</scope>
    <source>
        <strain evidence="1">GSM-AAB239-AS_SAM_17_03QT</strain>
    </source>
</reference>
<name>A0AAX6FCS3_IRIPA</name>
<evidence type="ECO:0000313" key="2">
    <source>
        <dbReference type="Proteomes" id="UP001140949"/>
    </source>
</evidence>
<dbReference type="AlphaFoldDB" id="A0AAX6FCS3"/>
<protein>
    <submittedName>
        <fullName evidence="1">Sucrose-phosphatase 2-like</fullName>
    </submittedName>
</protein>
<evidence type="ECO:0000313" key="1">
    <source>
        <dbReference type="EMBL" id="KAJ6813993.1"/>
    </source>
</evidence>
<gene>
    <name evidence="1" type="ORF">M6B38_139655</name>
</gene>
<comment type="caution">
    <text evidence="1">The sequence shown here is derived from an EMBL/GenBank/DDBJ whole genome shotgun (WGS) entry which is preliminary data.</text>
</comment>
<accession>A0AAX6FCS3</accession>
<reference evidence="1" key="2">
    <citation type="submission" date="2023-04" db="EMBL/GenBank/DDBJ databases">
        <authorList>
            <person name="Bruccoleri R.E."/>
            <person name="Oakeley E.J."/>
            <person name="Faust A.-M."/>
            <person name="Dessus-Babus S."/>
            <person name="Altorfer M."/>
            <person name="Burckhardt D."/>
            <person name="Oertli M."/>
            <person name="Naumann U."/>
            <person name="Petersen F."/>
            <person name="Wong J."/>
        </authorList>
    </citation>
    <scope>NUCLEOTIDE SEQUENCE</scope>
    <source>
        <strain evidence="1">GSM-AAB239-AS_SAM_17_03QT</strain>
        <tissue evidence="1">Leaf</tissue>
    </source>
</reference>
<dbReference type="EMBL" id="JANAVB010029820">
    <property type="protein sequence ID" value="KAJ6813993.1"/>
    <property type="molecule type" value="Genomic_DNA"/>
</dbReference>